<feature type="compositionally biased region" description="Basic and acidic residues" evidence="2">
    <location>
        <begin position="244"/>
        <end position="262"/>
    </location>
</feature>
<dbReference type="PANTHER" id="PTHR37293">
    <property type="entry name" value="PHAGE REPLICATION PROTEIN-RELATED"/>
    <property type="match status" value="1"/>
</dbReference>
<sequence length="262" mass="30516">MAGWISLHRKLMDNPIYSNANMLKLWIHCLMKASHSGHDQLVGNQMVKLEIGEFVTGRNALEDEFNKGAKKDEVVSGRTLWRWLKNFEEWQMLSIKSTTKYSVVTVTNWSEHQGGVQQVSNSRPTDVQQLSTINNVNKVNNVNKEPTTTTTKPVDGFAEVFQTFESNICRLSPLQRDSLGMWYDDFKQDKDIVLEAIKIADDRNKRNYGFVEYLLKEWANNKLTNVEQIHSHERNKFNKPNNVHRFEQPTKAEKKQEYDYGF</sequence>
<dbReference type="NCBIfam" id="TIGR01446">
    <property type="entry name" value="DnaD_dom"/>
    <property type="match status" value="1"/>
</dbReference>
<dbReference type="InterPro" id="IPR006343">
    <property type="entry name" value="DnaB/C_C"/>
</dbReference>
<comment type="similarity">
    <text evidence="1">Belongs to the DnaB/DnaD family.</text>
</comment>
<dbReference type="Gene3D" id="1.10.10.630">
    <property type="entry name" value="DnaD domain-like"/>
    <property type="match status" value="1"/>
</dbReference>
<evidence type="ECO:0000256" key="2">
    <source>
        <dbReference type="SAM" id="MobiDB-lite"/>
    </source>
</evidence>
<dbReference type="SUPFAM" id="SSF158499">
    <property type="entry name" value="DnaD domain-like"/>
    <property type="match status" value="1"/>
</dbReference>
<organism evidence="4 5">
    <name type="scientific">Sporosarcina psychrophila</name>
    <name type="common">Bacillus psychrophilus</name>
    <dbReference type="NCBI Taxonomy" id="1476"/>
    <lineage>
        <taxon>Bacteria</taxon>
        <taxon>Bacillati</taxon>
        <taxon>Bacillota</taxon>
        <taxon>Bacilli</taxon>
        <taxon>Bacillales</taxon>
        <taxon>Caryophanaceae</taxon>
        <taxon>Sporosarcina</taxon>
    </lineage>
</organism>
<reference evidence="4 5" key="1">
    <citation type="submission" date="2024-06" db="EMBL/GenBank/DDBJ databases">
        <title>Sorghum-associated microbial communities from plants grown in Nebraska, USA.</title>
        <authorList>
            <person name="Schachtman D."/>
        </authorList>
    </citation>
    <scope>NUCLEOTIDE SEQUENCE [LARGE SCALE GENOMIC DNA]</scope>
    <source>
        <strain evidence="4 5">1288</strain>
    </source>
</reference>
<gene>
    <name evidence="4" type="ORF">ABIC55_002975</name>
</gene>
<dbReference type="EMBL" id="JBEPME010000004">
    <property type="protein sequence ID" value="MET3657878.1"/>
    <property type="molecule type" value="Genomic_DNA"/>
</dbReference>
<evidence type="ECO:0000313" key="4">
    <source>
        <dbReference type="EMBL" id="MET3657878.1"/>
    </source>
</evidence>
<name>A0ABV2KCT8_SPOPS</name>
<evidence type="ECO:0000313" key="5">
    <source>
        <dbReference type="Proteomes" id="UP001549104"/>
    </source>
</evidence>
<proteinExistence type="inferred from homology"/>
<accession>A0ABV2KCT8</accession>
<protein>
    <submittedName>
        <fullName evidence="4">DnaD/phage-associated family protein</fullName>
    </submittedName>
</protein>
<comment type="caution">
    <text evidence="4">The sequence shown here is derived from an EMBL/GenBank/DDBJ whole genome shotgun (WGS) entry which is preliminary data.</text>
</comment>
<evidence type="ECO:0000259" key="3">
    <source>
        <dbReference type="Pfam" id="PF07261"/>
    </source>
</evidence>
<evidence type="ECO:0000256" key="1">
    <source>
        <dbReference type="ARBA" id="ARBA00093462"/>
    </source>
</evidence>
<dbReference type="PANTHER" id="PTHR37293:SF5">
    <property type="entry name" value="DNA REPLICATION PROTEIN"/>
    <property type="match status" value="1"/>
</dbReference>
<dbReference type="RefSeq" id="WP_354313616.1">
    <property type="nucleotide sequence ID" value="NZ_JBEPME010000004.1"/>
</dbReference>
<keyword evidence="5" id="KW-1185">Reference proteome</keyword>
<dbReference type="InterPro" id="IPR053162">
    <property type="entry name" value="DnaD"/>
</dbReference>
<feature type="region of interest" description="Disordered" evidence="2">
    <location>
        <begin position="235"/>
        <end position="262"/>
    </location>
</feature>
<dbReference type="Pfam" id="PF07261">
    <property type="entry name" value="DnaB_2"/>
    <property type="match status" value="1"/>
</dbReference>
<feature type="domain" description="DnaB/C C-terminal" evidence="3">
    <location>
        <begin position="161"/>
        <end position="233"/>
    </location>
</feature>
<dbReference type="Proteomes" id="UP001549104">
    <property type="component" value="Unassembled WGS sequence"/>
</dbReference>
<dbReference type="InterPro" id="IPR034829">
    <property type="entry name" value="DnaD-like_sf"/>
</dbReference>